<dbReference type="PROSITE" id="PS51257">
    <property type="entry name" value="PROKAR_LIPOPROTEIN"/>
    <property type="match status" value="1"/>
</dbReference>
<dbReference type="PANTHER" id="PTHR47197">
    <property type="entry name" value="PROTEIN NIRF"/>
    <property type="match status" value="1"/>
</dbReference>
<dbReference type="PANTHER" id="PTHR47197:SF3">
    <property type="entry name" value="DIHYDRO-HEME D1 DEHYDROGENASE"/>
    <property type="match status" value="1"/>
</dbReference>
<dbReference type="InterPro" id="IPR031815">
    <property type="entry name" value="DUF5074"/>
</dbReference>
<sequence length="360" mass="38728">MKKNFSSFAFGALFFSAGLFLSSCTTETGEDKPVAPGTFEKGVFVTNEGQFQKSNGAVSFISRQTNKVDRDLFMAVNNRPLGDVVQSMTIHNGKAYVVVNNSKKVEVADANTFKEAGVINGLEMPRYAVGLNNKLYVTEWVGYGVDGRVSVIDLTTNTVSKTITVGESPEKVLLLNNKLYVVNSGDNTVSVINTVTDAVETTITVSHGPNSLVVDAGNNIWVLCGGEKVYDSNWNFDLAASTAGSLVQIDPASNTVTQTLNFTSKADIPGNLTINSGKNKLYYKYEGKIYQMETTAPALPATAFINRDFSGLGIDPETNIIYGAITTSFTTNGKVIRYTPAGAAQDSFTVAIGPNNFLFR</sequence>
<dbReference type="Gene3D" id="2.130.10.10">
    <property type="entry name" value="YVTN repeat-like/Quinoprotein amine dehydrogenase"/>
    <property type="match status" value="1"/>
</dbReference>
<proteinExistence type="predicted"/>
<evidence type="ECO:0000313" key="2">
    <source>
        <dbReference type="EMBL" id="MFC5268990.1"/>
    </source>
</evidence>
<feature type="chain" id="PRO_5047028809" evidence="1">
    <location>
        <begin position="22"/>
        <end position="360"/>
    </location>
</feature>
<evidence type="ECO:0000256" key="1">
    <source>
        <dbReference type="SAM" id="SignalP"/>
    </source>
</evidence>
<evidence type="ECO:0000313" key="3">
    <source>
        <dbReference type="Proteomes" id="UP001596161"/>
    </source>
</evidence>
<keyword evidence="3" id="KW-1185">Reference proteome</keyword>
<comment type="caution">
    <text evidence="2">The sequence shown here is derived from an EMBL/GenBank/DDBJ whole genome shotgun (WGS) entry which is preliminary data.</text>
</comment>
<dbReference type="SUPFAM" id="SSF63825">
    <property type="entry name" value="YWTD domain"/>
    <property type="match status" value="1"/>
</dbReference>
<name>A0ABW0E716_9BACT</name>
<dbReference type="InterPro" id="IPR051200">
    <property type="entry name" value="Host-pathogen_enzymatic-act"/>
</dbReference>
<dbReference type="Proteomes" id="UP001596161">
    <property type="component" value="Unassembled WGS sequence"/>
</dbReference>
<organism evidence="2 3">
    <name type="scientific">Adhaeribacter terreus</name>
    <dbReference type="NCBI Taxonomy" id="529703"/>
    <lineage>
        <taxon>Bacteria</taxon>
        <taxon>Pseudomonadati</taxon>
        <taxon>Bacteroidota</taxon>
        <taxon>Cytophagia</taxon>
        <taxon>Cytophagales</taxon>
        <taxon>Hymenobacteraceae</taxon>
        <taxon>Adhaeribacter</taxon>
    </lineage>
</organism>
<dbReference type="EMBL" id="JBHSKT010000001">
    <property type="protein sequence ID" value="MFC5268990.1"/>
    <property type="molecule type" value="Genomic_DNA"/>
</dbReference>
<dbReference type="InterPro" id="IPR015943">
    <property type="entry name" value="WD40/YVTN_repeat-like_dom_sf"/>
</dbReference>
<accession>A0ABW0E716</accession>
<dbReference type="RefSeq" id="WP_378015389.1">
    <property type="nucleotide sequence ID" value="NZ_JBHSKT010000001.1"/>
</dbReference>
<protein>
    <submittedName>
        <fullName evidence="2">YncE family protein</fullName>
    </submittedName>
</protein>
<keyword evidence="1" id="KW-0732">Signal</keyword>
<dbReference type="Pfam" id="PF16819">
    <property type="entry name" value="DUF5074"/>
    <property type="match status" value="1"/>
</dbReference>
<gene>
    <name evidence="2" type="ORF">ACFPIB_00100</name>
</gene>
<feature type="signal peptide" evidence="1">
    <location>
        <begin position="1"/>
        <end position="21"/>
    </location>
</feature>
<dbReference type="NCBIfam" id="TIGR02276">
    <property type="entry name" value="beta_rpt_yvtn"/>
    <property type="match status" value="2"/>
</dbReference>
<reference evidence="3" key="1">
    <citation type="journal article" date="2019" name="Int. J. Syst. Evol. Microbiol.">
        <title>The Global Catalogue of Microorganisms (GCM) 10K type strain sequencing project: providing services to taxonomists for standard genome sequencing and annotation.</title>
        <authorList>
            <consortium name="The Broad Institute Genomics Platform"/>
            <consortium name="The Broad Institute Genome Sequencing Center for Infectious Disease"/>
            <person name="Wu L."/>
            <person name="Ma J."/>
        </authorList>
    </citation>
    <scope>NUCLEOTIDE SEQUENCE [LARGE SCALE GENOMIC DNA]</scope>
    <source>
        <strain evidence="3">KACC 12602</strain>
    </source>
</reference>
<dbReference type="InterPro" id="IPR011964">
    <property type="entry name" value="YVTN_b-propeller_repeat"/>
</dbReference>